<dbReference type="Proteomes" id="UP000030451">
    <property type="component" value="Unassembled WGS sequence"/>
</dbReference>
<evidence type="ECO:0000256" key="1">
    <source>
        <dbReference type="SAM" id="Phobius"/>
    </source>
</evidence>
<dbReference type="AlphaFoldDB" id="A0A0A5HX42"/>
<keyword evidence="1" id="KW-0472">Membrane</keyword>
<dbReference type="RefSeq" id="WP_038188298.1">
    <property type="nucleotide sequence ID" value="NZ_JRWP01000004.1"/>
</dbReference>
<keyword evidence="1" id="KW-0812">Transmembrane</keyword>
<evidence type="ECO:0000313" key="2">
    <source>
        <dbReference type="EMBL" id="KGY10127.1"/>
    </source>
</evidence>
<dbReference type="OrthoDB" id="1161168at2"/>
<organism evidence="2 3">
    <name type="scientific">Photobacterium sp. (strain ATCC 43367)</name>
    <dbReference type="NCBI Taxonomy" id="379097"/>
    <lineage>
        <taxon>Bacteria</taxon>
        <taxon>Pseudomonadati</taxon>
        <taxon>Pseudomonadota</taxon>
        <taxon>Gammaproteobacteria</taxon>
        <taxon>Vibrionales</taxon>
        <taxon>Vibrionaceae</taxon>
        <taxon>Vibrio</taxon>
        <taxon>Vibrio oreintalis group</taxon>
    </lineage>
</organism>
<gene>
    <name evidence="2" type="ORF">NM06_04215</name>
</gene>
<name>A0A0A5HX42_PHOS4</name>
<evidence type="ECO:0000313" key="3">
    <source>
        <dbReference type="Proteomes" id="UP000030451"/>
    </source>
</evidence>
<reference evidence="2 3" key="1">
    <citation type="submission" date="2014-10" db="EMBL/GenBank/DDBJ databases">
        <title>Genome sequencing of Vibrio sinaloensis T08.</title>
        <authorList>
            <person name="Chan K.-G."/>
            <person name="Mohamad N.I."/>
        </authorList>
    </citation>
    <scope>NUCLEOTIDE SEQUENCE [LARGE SCALE GENOMIC DNA]</scope>
    <source>
        <strain evidence="2 3">T08</strain>
    </source>
</reference>
<accession>A0A0A5HX42</accession>
<feature type="transmembrane region" description="Helical" evidence="1">
    <location>
        <begin position="7"/>
        <end position="28"/>
    </location>
</feature>
<protein>
    <submittedName>
        <fullName evidence="2">Uncharacterized protein</fullName>
    </submittedName>
</protein>
<dbReference type="STRING" id="379097.SE23_06330"/>
<comment type="caution">
    <text evidence="2">The sequence shown here is derived from an EMBL/GenBank/DDBJ whole genome shotgun (WGS) entry which is preliminary data.</text>
</comment>
<dbReference type="EMBL" id="JRWP01000004">
    <property type="protein sequence ID" value="KGY10127.1"/>
    <property type="molecule type" value="Genomic_DNA"/>
</dbReference>
<feature type="transmembrane region" description="Helical" evidence="1">
    <location>
        <begin position="115"/>
        <end position="137"/>
    </location>
</feature>
<sequence length="205" mass="22879">MKKRRLPIPLILLIPIVMLIIVAVAGIYRFSLSDEEILAKFPSQQQTADPILKAIFDLSTPNPWTVEVPNTHAFSFINQYDEANQVASGNYDAGAERGSVSINIQWLTQLSATDYVSALTVSNQGSGVFTYAAYFYYDRALKRMVLKDSELLGDRVVLQSITLEQENIRFEYLSHGAEQSMAQVPTASNHRVFALSNKGKFQPAD</sequence>
<proteinExistence type="predicted"/>
<keyword evidence="1" id="KW-1133">Transmembrane helix</keyword>